<proteinExistence type="predicted"/>
<evidence type="ECO:0000313" key="3">
    <source>
        <dbReference type="Proteomes" id="UP000077755"/>
    </source>
</evidence>
<accession>A0AAF0WV10</accession>
<dbReference type="EMBL" id="CP093345">
    <property type="protein sequence ID" value="WOG94660.1"/>
    <property type="molecule type" value="Genomic_DNA"/>
</dbReference>
<keyword evidence="3" id="KW-1185">Reference proteome</keyword>
<dbReference type="PROSITE" id="PS50144">
    <property type="entry name" value="MATH"/>
    <property type="match status" value="1"/>
</dbReference>
<sequence length="53" mass="6248">MATLKEKDEWVLREIRATPPAHFMFKIQSFSLFSENGLDEIRSNNLQAGEHQW</sequence>
<evidence type="ECO:0000313" key="2">
    <source>
        <dbReference type="EMBL" id="WOG94660.1"/>
    </source>
</evidence>
<evidence type="ECO:0000259" key="1">
    <source>
        <dbReference type="PROSITE" id="PS50144"/>
    </source>
</evidence>
<name>A0AAF0WV10_DAUCS</name>
<dbReference type="Proteomes" id="UP000077755">
    <property type="component" value="Chromosome 3"/>
</dbReference>
<feature type="domain" description="MATH" evidence="1">
    <location>
        <begin position="20"/>
        <end position="53"/>
    </location>
</feature>
<dbReference type="AlphaFoldDB" id="A0AAF0WV10"/>
<reference evidence="2" key="1">
    <citation type="journal article" date="2016" name="Nat. Genet.">
        <title>A high-quality carrot genome assembly provides new insights into carotenoid accumulation and asterid genome evolution.</title>
        <authorList>
            <person name="Iorizzo M."/>
            <person name="Ellison S."/>
            <person name="Senalik D."/>
            <person name="Zeng P."/>
            <person name="Satapoomin P."/>
            <person name="Huang J."/>
            <person name="Bowman M."/>
            <person name="Iovene M."/>
            <person name="Sanseverino W."/>
            <person name="Cavagnaro P."/>
            <person name="Yildiz M."/>
            <person name="Macko-Podgorni A."/>
            <person name="Moranska E."/>
            <person name="Grzebelus E."/>
            <person name="Grzebelus D."/>
            <person name="Ashrafi H."/>
            <person name="Zheng Z."/>
            <person name="Cheng S."/>
            <person name="Spooner D."/>
            <person name="Van Deynze A."/>
            <person name="Simon P."/>
        </authorList>
    </citation>
    <scope>NUCLEOTIDE SEQUENCE</scope>
    <source>
        <tissue evidence="2">Leaf</tissue>
    </source>
</reference>
<reference evidence="2" key="2">
    <citation type="submission" date="2022-03" db="EMBL/GenBank/DDBJ databases">
        <title>Draft title - Genomic analysis of global carrot germplasm unveils the trajectory of domestication and the origin of high carotenoid orange carrot.</title>
        <authorList>
            <person name="Iorizzo M."/>
            <person name="Ellison S."/>
            <person name="Senalik D."/>
            <person name="Macko-Podgorni A."/>
            <person name="Grzebelus D."/>
            <person name="Bostan H."/>
            <person name="Rolling W."/>
            <person name="Curaba J."/>
            <person name="Simon P."/>
        </authorList>
    </citation>
    <scope>NUCLEOTIDE SEQUENCE</scope>
    <source>
        <tissue evidence="2">Leaf</tissue>
    </source>
</reference>
<organism evidence="2 3">
    <name type="scientific">Daucus carota subsp. sativus</name>
    <name type="common">Carrot</name>
    <dbReference type="NCBI Taxonomy" id="79200"/>
    <lineage>
        <taxon>Eukaryota</taxon>
        <taxon>Viridiplantae</taxon>
        <taxon>Streptophyta</taxon>
        <taxon>Embryophyta</taxon>
        <taxon>Tracheophyta</taxon>
        <taxon>Spermatophyta</taxon>
        <taxon>Magnoliopsida</taxon>
        <taxon>eudicotyledons</taxon>
        <taxon>Gunneridae</taxon>
        <taxon>Pentapetalae</taxon>
        <taxon>asterids</taxon>
        <taxon>campanulids</taxon>
        <taxon>Apiales</taxon>
        <taxon>Apiaceae</taxon>
        <taxon>Apioideae</taxon>
        <taxon>Scandiceae</taxon>
        <taxon>Daucinae</taxon>
        <taxon>Daucus</taxon>
        <taxon>Daucus sect. Daucus</taxon>
    </lineage>
</organism>
<dbReference type="InterPro" id="IPR002083">
    <property type="entry name" value="MATH/TRAF_dom"/>
</dbReference>
<gene>
    <name evidence="2" type="ORF">DCAR_0313957</name>
</gene>
<protein>
    <recommendedName>
        <fullName evidence="1">MATH domain-containing protein</fullName>
    </recommendedName>
</protein>